<dbReference type="Proteomes" id="UP000807769">
    <property type="component" value="Unassembled WGS sequence"/>
</dbReference>
<dbReference type="EMBL" id="JABBWG010000044">
    <property type="protein sequence ID" value="KAG1807252.1"/>
    <property type="molecule type" value="Genomic_DNA"/>
</dbReference>
<feature type="non-terminal residue" evidence="2">
    <location>
        <position position="80"/>
    </location>
</feature>
<evidence type="ECO:0000313" key="3">
    <source>
        <dbReference type="Proteomes" id="UP000807769"/>
    </source>
</evidence>
<proteinExistence type="predicted"/>
<dbReference type="OrthoDB" id="5584477at2759"/>
<gene>
    <name evidence="2" type="ORF">BJ212DRAFT_1249914</name>
</gene>
<evidence type="ECO:0000259" key="1">
    <source>
        <dbReference type="PROSITE" id="PS50011"/>
    </source>
</evidence>
<comment type="caution">
    <text evidence="2">The sequence shown here is derived from an EMBL/GenBank/DDBJ whole genome shotgun (WGS) entry which is preliminary data.</text>
</comment>
<dbReference type="PROSITE" id="PS50011">
    <property type="entry name" value="PROTEIN_KINASE_DOM"/>
    <property type="match status" value="1"/>
</dbReference>
<keyword evidence="3" id="KW-1185">Reference proteome</keyword>
<organism evidence="2 3">
    <name type="scientific">Suillus subaureus</name>
    <dbReference type="NCBI Taxonomy" id="48587"/>
    <lineage>
        <taxon>Eukaryota</taxon>
        <taxon>Fungi</taxon>
        <taxon>Dikarya</taxon>
        <taxon>Basidiomycota</taxon>
        <taxon>Agaricomycotina</taxon>
        <taxon>Agaricomycetes</taxon>
        <taxon>Agaricomycetidae</taxon>
        <taxon>Boletales</taxon>
        <taxon>Suillineae</taxon>
        <taxon>Suillaceae</taxon>
        <taxon>Suillus</taxon>
    </lineage>
</organism>
<reference evidence="2" key="1">
    <citation type="journal article" date="2020" name="New Phytol.">
        <title>Comparative genomics reveals dynamic genome evolution in host specialist ectomycorrhizal fungi.</title>
        <authorList>
            <person name="Lofgren L.A."/>
            <person name="Nguyen N.H."/>
            <person name="Vilgalys R."/>
            <person name="Ruytinx J."/>
            <person name="Liao H.L."/>
            <person name="Branco S."/>
            <person name="Kuo A."/>
            <person name="LaButti K."/>
            <person name="Lipzen A."/>
            <person name="Andreopoulos W."/>
            <person name="Pangilinan J."/>
            <person name="Riley R."/>
            <person name="Hundley H."/>
            <person name="Na H."/>
            <person name="Barry K."/>
            <person name="Grigoriev I.V."/>
            <person name="Stajich J.E."/>
            <person name="Kennedy P.G."/>
        </authorList>
    </citation>
    <scope>NUCLEOTIDE SEQUENCE</scope>
    <source>
        <strain evidence="2">MN1</strain>
    </source>
</reference>
<sequence>HLTLWKEGVYHRDISPGGLMWCRKNGKLISVLNDYDLSSLVDVVGPRGNGRTGTVLFMALDLLSTDAQQGEVKHLYRHDL</sequence>
<feature type="non-terminal residue" evidence="2">
    <location>
        <position position="1"/>
    </location>
</feature>
<dbReference type="AlphaFoldDB" id="A0A9P7E044"/>
<dbReference type="GeneID" id="64623721"/>
<dbReference type="InterPro" id="IPR011009">
    <property type="entry name" value="Kinase-like_dom_sf"/>
</dbReference>
<protein>
    <recommendedName>
        <fullName evidence="1">Protein kinase domain-containing protein</fullName>
    </recommendedName>
</protein>
<evidence type="ECO:0000313" key="2">
    <source>
        <dbReference type="EMBL" id="KAG1807252.1"/>
    </source>
</evidence>
<dbReference type="InterPro" id="IPR040976">
    <property type="entry name" value="Pkinase_fungal"/>
</dbReference>
<feature type="domain" description="Protein kinase" evidence="1">
    <location>
        <begin position="1"/>
        <end position="80"/>
    </location>
</feature>
<dbReference type="Pfam" id="PF17667">
    <property type="entry name" value="Pkinase_fungal"/>
    <property type="match status" value="1"/>
</dbReference>
<dbReference type="GO" id="GO:0005524">
    <property type="term" value="F:ATP binding"/>
    <property type="evidence" value="ECO:0007669"/>
    <property type="project" value="InterPro"/>
</dbReference>
<dbReference type="GO" id="GO:0004672">
    <property type="term" value="F:protein kinase activity"/>
    <property type="evidence" value="ECO:0007669"/>
    <property type="project" value="InterPro"/>
</dbReference>
<dbReference type="SUPFAM" id="SSF56112">
    <property type="entry name" value="Protein kinase-like (PK-like)"/>
    <property type="match status" value="1"/>
</dbReference>
<name>A0A9P7E044_9AGAM</name>
<accession>A0A9P7E044</accession>
<dbReference type="InterPro" id="IPR000719">
    <property type="entry name" value="Prot_kinase_dom"/>
</dbReference>
<dbReference type="RefSeq" id="XP_041187921.1">
    <property type="nucleotide sequence ID" value="XM_041329704.1"/>
</dbReference>